<reference evidence="9 11" key="1">
    <citation type="journal article" date="2014" name="Nat. Genet.">
        <title>Genome and transcriptome of the porcine whipworm Trichuris suis.</title>
        <authorList>
            <person name="Jex A.R."/>
            <person name="Nejsum P."/>
            <person name="Schwarz E.M."/>
            <person name="Hu L."/>
            <person name="Young N.D."/>
            <person name="Hall R.S."/>
            <person name="Korhonen P.K."/>
            <person name="Liao S."/>
            <person name="Thamsborg S."/>
            <person name="Xia J."/>
            <person name="Xu P."/>
            <person name="Wang S."/>
            <person name="Scheerlinck J.P."/>
            <person name="Hofmann A."/>
            <person name="Sternberg P.W."/>
            <person name="Wang J."/>
            <person name="Gasser R.B."/>
        </authorList>
    </citation>
    <scope>NUCLEOTIDE SEQUENCE [LARGE SCALE GENOMIC DNA]</scope>
    <source>
        <strain evidence="10">DCEP-RM93F</strain>
        <strain evidence="9">DCEP-RM93M</strain>
    </source>
</reference>
<sequence>MSGSAVVVKVRSVLPVEQELFIAVDETWTVKDLKNHVSGNFPGQPDVLSQRLVCAGYLLEDDNRLLKDYLRPEVGNHHVVHLICKGCMAEPSQGYIQPERETSAGSERPRNSGINSSDGRLAPSAATEADHLYLSMLCYQQFVFYCYMAQLYGASWLHHYNSATNMSTLASSHAESQPANSNQRNDAGNEQPAAQPVINAQGQNEEDEQPRDWLDFLYIASRTVLLFSVLYMYSTVGRFALVICCGFFFYAFEVGWFGRWNAAARERRIAREREHHQQAPVNADGPAMAATQDQPGPSAVNVSNAESIVNATSSQPISTVADSPSNSETNFPTVRQQPSAWTVFWSTCRIFVSSFFVSLLPHRQVAVRQG</sequence>
<accession>A0A085M7L1</accession>
<evidence type="ECO:0000313" key="10">
    <source>
        <dbReference type="EMBL" id="KFD60781.1"/>
    </source>
</evidence>
<feature type="transmembrane region" description="Helical" evidence="7">
    <location>
        <begin position="239"/>
        <end position="258"/>
    </location>
</feature>
<dbReference type="InterPro" id="IPR029071">
    <property type="entry name" value="Ubiquitin-like_domsf"/>
</dbReference>
<dbReference type="InterPro" id="IPR039751">
    <property type="entry name" value="HERPUD1/2"/>
</dbReference>
<dbReference type="Proteomes" id="UP000030764">
    <property type="component" value="Unassembled WGS sequence"/>
</dbReference>
<evidence type="ECO:0000256" key="1">
    <source>
        <dbReference type="ARBA" id="ARBA00004370"/>
    </source>
</evidence>
<dbReference type="PANTHER" id="PTHR12943">
    <property type="entry name" value="HOMOCYSTEINE-RESPONSIVE ENDOPLASMIC RETICULUM-RESIDENT UNIQUITIN-LIKE DOMAIN HERPUD PROTEIN FAMILY MEMBER"/>
    <property type="match status" value="1"/>
</dbReference>
<feature type="region of interest" description="Disordered" evidence="6">
    <location>
        <begin position="98"/>
        <end position="122"/>
    </location>
</feature>
<dbReference type="AlphaFoldDB" id="A0A085M7L1"/>
<comment type="subcellular location">
    <subcellularLocation>
        <location evidence="1">Membrane</location>
    </subcellularLocation>
</comment>
<evidence type="ECO:0000259" key="8">
    <source>
        <dbReference type="PROSITE" id="PS50053"/>
    </source>
</evidence>
<dbReference type="Pfam" id="PF00240">
    <property type="entry name" value="ubiquitin"/>
    <property type="match status" value="1"/>
</dbReference>
<dbReference type="SUPFAM" id="SSF54236">
    <property type="entry name" value="Ubiquitin-like"/>
    <property type="match status" value="1"/>
</dbReference>
<protein>
    <recommendedName>
        <fullName evidence="8">Ubiquitin-like domain-containing protein</fullName>
    </recommendedName>
</protein>
<feature type="compositionally biased region" description="Basic and acidic residues" evidence="6">
    <location>
        <begin position="98"/>
        <end position="110"/>
    </location>
</feature>
<evidence type="ECO:0000313" key="9">
    <source>
        <dbReference type="EMBL" id="KFD53207.1"/>
    </source>
</evidence>
<dbReference type="Gene3D" id="3.10.20.90">
    <property type="entry name" value="Phosphatidylinositol 3-kinase Catalytic Subunit, Chain A, domain 1"/>
    <property type="match status" value="1"/>
</dbReference>
<name>A0A085M7L1_9BILA</name>
<evidence type="ECO:0000313" key="11">
    <source>
        <dbReference type="Proteomes" id="UP000030764"/>
    </source>
</evidence>
<dbReference type="PANTHER" id="PTHR12943:SF27">
    <property type="entry name" value="HOMOCYSTEINE-INDUCED ENDOPLASMIC RETICULUM PROTEIN, ISOFORM A"/>
    <property type="match status" value="1"/>
</dbReference>
<dbReference type="GO" id="GO:0016020">
    <property type="term" value="C:membrane"/>
    <property type="evidence" value="ECO:0007669"/>
    <property type="project" value="UniProtKB-SubCell"/>
</dbReference>
<evidence type="ECO:0000256" key="3">
    <source>
        <dbReference type="ARBA" id="ARBA00022989"/>
    </source>
</evidence>
<feature type="compositionally biased region" description="Polar residues" evidence="6">
    <location>
        <begin position="291"/>
        <end position="301"/>
    </location>
</feature>
<evidence type="ECO:0000256" key="5">
    <source>
        <dbReference type="ARBA" id="ARBA00023230"/>
    </source>
</evidence>
<keyword evidence="11" id="KW-1185">Reference proteome</keyword>
<dbReference type="EMBL" id="KL363219">
    <property type="protein sequence ID" value="KFD53207.1"/>
    <property type="molecule type" value="Genomic_DNA"/>
</dbReference>
<evidence type="ECO:0000256" key="6">
    <source>
        <dbReference type="SAM" id="MobiDB-lite"/>
    </source>
</evidence>
<proteinExistence type="predicted"/>
<dbReference type="EMBL" id="KL367648">
    <property type="protein sequence ID" value="KFD60781.1"/>
    <property type="molecule type" value="Genomic_DNA"/>
</dbReference>
<keyword evidence="2 7" id="KW-0812">Transmembrane</keyword>
<organism evidence="9 11">
    <name type="scientific">Trichuris suis</name>
    <name type="common">pig whipworm</name>
    <dbReference type="NCBI Taxonomy" id="68888"/>
    <lineage>
        <taxon>Eukaryota</taxon>
        <taxon>Metazoa</taxon>
        <taxon>Ecdysozoa</taxon>
        <taxon>Nematoda</taxon>
        <taxon>Enoplea</taxon>
        <taxon>Dorylaimia</taxon>
        <taxon>Trichinellida</taxon>
        <taxon>Trichuridae</taxon>
        <taxon>Trichuris</taxon>
    </lineage>
</organism>
<dbReference type="PROSITE" id="PS50053">
    <property type="entry name" value="UBIQUITIN_2"/>
    <property type="match status" value="1"/>
</dbReference>
<feature type="region of interest" description="Disordered" evidence="6">
    <location>
        <begin position="313"/>
        <end position="333"/>
    </location>
</feature>
<keyword evidence="5" id="KW-0834">Unfolded protein response</keyword>
<feature type="region of interest" description="Disordered" evidence="6">
    <location>
        <begin position="171"/>
        <end position="192"/>
    </location>
</feature>
<dbReference type="Proteomes" id="UP000030758">
    <property type="component" value="Unassembled WGS sequence"/>
</dbReference>
<feature type="region of interest" description="Disordered" evidence="6">
    <location>
        <begin position="272"/>
        <end position="301"/>
    </location>
</feature>
<evidence type="ECO:0000256" key="4">
    <source>
        <dbReference type="ARBA" id="ARBA00023136"/>
    </source>
</evidence>
<dbReference type="GO" id="GO:0030968">
    <property type="term" value="P:endoplasmic reticulum unfolded protein response"/>
    <property type="evidence" value="ECO:0007669"/>
    <property type="project" value="TreeGrafter"/>
</dbReference>
<gene>
    <name evidence="9" type="ORF">M513_05917</name>
    <name evidence="10" type="ORF">M514_05917</name>
</gene>
<evidence type="ECO:0000256" key="7">
    <source>
        <dbReference type="SAM" id="Phobius"/>
    </source>
</evidence>
<dbReference type="InterPro" id="IPR000626">
    <property type="entry name" value="Ubiquitin-like_dom"/>
</dbReference>
<feature type="domain" description="Ubiquitin-like" evidence="8">
    <location>
        <begin position="6"/>
        <end position="69"/>
    </location>
</feature>
<keyword evidence="4 7" id="KW-0472">Membrane</keyword>
<feature type="compositionally biased region" description="Polar residues" evidence="6">
    <location>
        <begin position="171"/>
        <end position="188"/>
    </location>
</feature>
<keyword evidence="3 7" id="KW-1133">Transmembrane helix</keyword>
<evidence type="ECO:0000256" key="2">
    <source>
        <dbReference type="ARBA" id="ARBA00022692"/>
    </source>
</evidence>